<dbReference type="InterPro" id="IPR006011">
    <property type="entry name" value="Syntaxin_N"/>
</dbReference>
<name>A0A8K0HPK5_9ROSA</name>
<evidence type="ECO:0000313" key="3">
    <source>
        <dbReference type="EMBL" id="KAF3455808.1"/>
    </source>
</evidence>
<dbReference type="Pfam" id="PF00804">
    <property type="entry name" value="Syntaxin"/>
    <property type="match status" value="1"/>
</dbReference>
<reference evidence="3" key="1">
    <citation type="submission" date="2020-03" db="EMBL/GenBank/DDBJ databases">
        <title>A high-quality chromosome-level genome assembly of a woody plant with both climbing and erect habits, Rhamnella rubrinervis.</title>
        <authorList>
            <person name="Lu Z."/>
            <person name="Yang Y."/>
            <person name="Zhu X."/>
            <person name="Sun Y."/>
        </authorList>
    </citation>
    <scope>NUCLEOTIDE SEQUENCE</scope>
    <source>
        <strain evidence="3">BYM</strain>
        <tissue evidence="3">Leaf</tissue>
    </source>
</reference>
<evidence type="ECO:0000313" key="4">
    <source>
        <dbReference type="Proteomes" id="UP000796880"/>
    </source>
</evidence>
<dbReference type="AlphaFoldDB" id="A0A8K0HPK5"/>
<dbReference type="Proteomes" id="UP000796880">
    <property type="component" value="Unassembled WGS sequence"/>
</dbReference>
<dbReference type="Gene3D" id="1.20.58.70">
    <property type="match status" value="1"/>
</dbReference>
<dbReference type="EMBL" id="VOIH02000001">
    <property type="protein sequence ID" value="KAF3455808.1"/>
    <property type="molecule type" value="Genomic_DNA"/>
</dbReference>
<keyword evidence="4" id="KW-1185">Reference proteome</keyword>
<keyword evidence="1" id="KW-0175">Coiled coil</keyword>
<evidence type="ECO:0000256" key="1">
    <source>
        <dbReference type="SAM" id="Coils"/>
    </source>
</evidence>
<feature type="coiled-coil region" evidence="1">
    <location>
        <begin position="1"/>
        <end position="28"/>
    </location>
</feature>
<protein>
    <recommendedName>
        <fullName evidence="2">Syntaxin N-terminal domain-containing protein</fullName>
    </recommendedName>
</protein>
<gene>
    <name evidence="3" type="ORF">FNV43_RR00450</name>
</gene>
<comment type="caution">
    <text evidence="3">The sequence shown here is derived from an EMBL/GenBank/DDBJ whole genome shotgun (WGS) entry which is preliminary data.</text>
</comment>
<sequence length="166" mass="18138">MDAFNKQIQEIERQVDKLSRLLKKLKTIFSAIKKGMEKDIDEVGKIARSVKAKLEVMNNDITASDQQMVTEGALSLKGSNYQKKNAVENERDEDQPLGICGFQMSCEIEYVENPLSKITDDGVTVVGELKGRCAGSVCGPLVQNCNSGCFCLPFGIFVGICTGSCC</sequence>
<organism evidence="3 4">
    <name type="scientific">Rhamnella rubrinervis</name>
    <dbReference type="NCBI Taxonomy" id="2594499"/>
    <lineage>
        <taxon>Eukaryota</taxon>
        <taxon>Viridiplantae</taxon>
        <taxon>Streptophyta</taxon>
        <taxon>Embryophyta</taxon>
        <taxon>Tracheophyta</taxon>
        <taxon>Spermatophyta</taxon>
        <taxon>Magnoliopsida</taxon>
        <taxon>eudicotyledons</taxon>
        <taxon>Gunneridae</taxon>
        <taxon>Pentapetalae</taxon>
        <taxon>rosids</taxon>
        <taxon>fabids</taxon>
        <taxon>Rosales</taxon>
        <taxon>Rhamnaceae</taxon>
        <taxon>rhamnoid group</taxon>
        <taxon>Rhamneae</taxon>
        <taxon>Rhamnella</taxon>
    </lineage>
</organism>
<proteinExistence type="predicted"/>
<evidence type="ECO:0000259" key="2">
    <source>
        <dbReference type="Pfam" id="PF00804"/>
    </source>
</evidence>
<dbReference type="GO" id="GO:0016020">
    <property type="term" value="C:membrane"/>
    <property type="evidence" value="ECO:0007669"/>
    <property type="project" value="InterPro"/>
</dbReference>
<dbReference type="OrthoDB" id="10255013at2759"/>
<feature type="domain" description="Syntaxin N-terminal" evidence="2">
    <location>
        <begin position="1"/>
        <end position="68"/>
    </location>
</feature>
<accession>A0A8K0HPK5</accession>